<proteinExistence type="predicted"/>
<gene>
    <name evidence="2" type="ORF">SRB5_26060</name>
</gene>
<dbReference type="RefSeq" id="WP_153452084.1">
    <property type="nucleotide sequence ID" value="NZ_WEGJ01000007.1"/>
</dbReference>
<dbReference type="InterPro" id="IPR041129">
    <property type="entry name" value="CdiI_2"/>
</dbReference>
<dbReference type="Pfam" id="PF18593">
    <property type="entry name" value="CdiI_2"/>
    <property type="match status" value="1"/>
</dbReference>
<name>A0A7K0CHJ7_9ACTN</name>
<accession>A0A7K0CHJ7</accession>
<sequence>MPLTSYEHDRRHGEMDQVLRAYAGQPADDTDEKPSTALTAYLRQTWHTRPWALATAEVQVREYARNPPGRLRAQVGEYYDLPDVGLPDERILGWLTVVADHIRRSVEEGVVPPPAVPETHWEWHARFPELGQLLGGWFSQDMPDEFADHDTALEDYRTSTDSHLVARVVGEVHALLALRLSESEYAVATAELGQEVEPPAAHAPSAWLLSIAERLRTA</sequence>
<dbReference type="EMBL" id="WEGJ01000007">
    <property type="protein sequence ID" value="MQY12472.1"/>
    <property type="molecule type" value="Genomic_DNA"/>
</dbReference>
<reference evidence="2 3" key="1">
    <citation type="submission" date="2019-10" db="EMBL/GenBank/DDBJ databases">
        <title>Streptomyces smaragdinus sp. nov. and Streptomyces fabii sp. nov., isolated from the gut of fungus growing-termite Macrotermes natalensis.</title>
        <authorList>
            <person name="Schwitalla J."/>
            <person name="Benndorf R."/>
            <person name="Martin K."/>
            <person name="De Beer W."/>
            <person name="Kaster A.-K."/>
            <person name="Vollmers J."/>
            <person name="Poulsen M."/>
            <person name="Beemelmanns C."/>
        </authorList>
    </citation>
    <scope>NUCLEOTIDE SEQUENCE [LARGE SCALE GENOMIC DNA]</scope>
    <source>
        <strain evidence="2 3">RB5</strain>
    </source>
</reference>
<keyword evidence="3" id="KW-1185">Reference proteome</keyword>
<feature type="domain" description="CdiI immunity protein" evidence="1">
    <location>
        <begin position="126"/>
        <end position="215"/>
    </location>
</feature>
<dbReference type="OrthoDB" id="4135481at2"/>
<evidence type="ECO:0000313" key="2">
    <source>
        <dbReference type="EMBL" id="MQY12472.1"/>
    </source>
</evidence>
<evidence type="ECO:0000313" key="3">
    <source>
        <dbReference type="Proteomes" id="UP000466345"/>
    </source>
</evidence>
<evidence type="ECO:0000259" key="1">
    <source>
        <dbReference type="Pfam" id="PF18593"/>
    </source>
</evidence>
<organism evidence="2 3">
    <name type="scientific">Streptomyces smaragdinus</name>
    <dbReference type="NCBI Taxonomy" id="2585196"/>
    <lineage>
        <taxon>Bacteria</taxon>
        <taxon>Bacillati</taxon>
        <taxon>Actinomycetota</taxon>
        <taxon>Actinomycetes</taxon>
        <taxon>Kitasatosporales</taxon>
        <taxon>Streptomycetaceae</taxon>
        <taxon>Streptomyces</taxon>
    </lineage>
</organism>
<dbReference type="Proteomes" id="UP000466345">
    <property type="component" value="Unassembled WGS sequence"/>
</dbReference>
<comment type="caution">
    <text evidence="2">The sequence shown here is derived from an EMBL/GenBank/DDBJ whole genome shotgun (WGS) entry which is preliminary data.</text>
</comment>
<dbReference type="AlphaFoldDB" id="A0A7K0CHJ7"/>
<protein>
    <recommendedName>
        <fullName evidence="1">CdiI immunity protein domain-containing protein</fullName>
    </recommendedName>
</protein>